<proteinExistence type="predicted"/>
<dbReference type="EMBL" id="ODYU01002349">
    <property type="protein sequence ID" value="SOQ39729.1"/>
    <property type="molecule type" value="Genomic_DNA"/>
</dbReference>
<evidence type="ECO:0000313" key="1">
    <source>
        <dbReference type="EMBL" id="SOQ39729.1"/>
    </source>
</evidence>
<sequence>MSVRGTLRVRRSSSEAICSFQRVTMEKNEHFHRGAIASSPTYCLTPCLLDMGASRICYR</sequence>
<organism evidence="1">
    <name type="scientific">Spodoptera frugiperda</name>
    <name type="common">Fall armyworm</name>
    <dbReference type="NCBI Taxonomy" id="7108"/>
    <lineage>
        <taxon>Eukaryota</taxon>
        <taxon>Metazoa</taxon>
        <taxon>Ecdysozoa</taxon>
        <taxon>Arthropoda</taxon>
        <taxon>Hexapoda</taxon>
        <taxon>Insecta</taxon>
        <taxon>Pterygota</taxon>
        <taxon>Neoptera</taxon>
        <taxon>Endopterygota</taxon>
        <taxon>Lepidoptera</taxon>
        <taxon>Glossata</taxon>
        <taxon>Ditrysia</taxon>
        <taxon>Noctuoidea</taxon>
        <taxon>Noctuidae</taxon>
        <taxon>Amphipyrinae</taxon>
        <taxon>Spodoptera</taxon>
    </lineage>
</organism>
<name>A0A2H1VFW8_SPOFR</name>
<reference evidence="1" key="1">
    <citation type="submission" date="2016-07" db="EMBL/GenBank/DDBJ databases">
        <authorList>
            <person name="Bretaudeau A."/>
        </authorList>
    </citation>
    <scope>NUCLEOTIDE SEQUENCE</scope>
    <source>
        <strain evidence="1">Rice</strain>
        <tissue evidence="1">Whole body</tissue>
    </source>
</reference>
<protein>
    <submittedName>
        <fullName evidence="1">SFRICE_036622</fullName>
    </submittedName>
</protein>
<accession>A0A2H1VFW8</accession>
<dbReference type="AlphaFoldDB" id="A0A2H1VFW8"/>
<gene>
    <name evidence="1" type="ORF">SFRICE_036622</name>
</gene>